<dbReference type="InterPro" id="IPR036875">
    <property type="entry name" value="Znf_CCHC_sf"/>
</dbReference>
<feature type="compositionally biased region" description="Basic and acidic residues" evidence="2">
    <location>
        <begin position="357"/>
        <end position="373"/>
    </location>
</feature>
<comment type="caution">
    <text evidence="4">The sequence shown here is derived from an EMBL/GenBank/DDBJ whole genome shotgun (WGS) entry which is preliminary data.</text>
</comment>
<feature type="compositionally biased region" description="Basic and acidic residues" evidence="2">
    <location>
        <begin position="83"/>
        <end position="118"/>
    </location>
</feature>
<dbReference type="GO" id="GO:0008270">
    <property type="term" value="F:zinc ion binding"/>
    <property type="evidence" value="ECO:0007669"/>
    <property type="project" value="UniProtKB-KW"/>
</dbReference>
<feature type="region of interest" description="Disordered" evidence="2">
    <location>
        <begin position="63"/>
        <end position="118"/>
    </location>
</feature>
<dbReference type="PROSITE" id="PS50158">
    <property type="entry name" value="ZF_CCHC"/>
    <property type="match status" value="1"/>
</dbReference>
<dbReference type="AlphaFoldDB" id="A0A388L9V6"/>
<evidence type="ECO:0000256" key="2">
    <source>
        <dbReference type="SAM" id="MobiDB-lite"/>
    </source>
</evidence>
<sequence>MYLTTGPSSGNGGSFGGAGNYGGNNNNQQNLVGQSNPGGSGFGNAGGPNRVCYNCGKPGHFARDCWSGRGRQNQQIQQDPEIEEIKEQFRQARSERQEQEERRKAEEEKRAREEEEVWKNQDFARKMEELKLQLRIDLNEEWRTKNQAAEEAVRDTRREKTVSKARKGKRGRRKVRKTKRKVYFDTSEESTTETDTASSCTDTASDSEIRSKRTWSRKRGGKGRAKAGSRKGKEAAPMKEATPVVHEKGECSRKAPTEGRGSEHRDETAKGEDGRDKEAEPKTPLTNGYKGLSASCSQQGLIEYCISAHKIYSEKKAHTLRRICEKKGIKYTTKPEVVELLARQQVELAYDGFDTTKNADDTNGRGKAPETPRKETLKEKTVMETPTMRQPRIATEDLIGSKIGDRAIATFVKIRIRLVWSRNKIVGELLHNQKKYATEVERICNCTGSNLPKVEGHVKTRFANLKDIPSFVRNARNVTRSDGAVDIRTLEQAILAATKHLRGPEIPVVLPKDTVRKEARRSPAWTENEVHNWRRIFEGFVLTPIDCNQGDTAVICPVLYRHAFGKVFLWNENYEAVGDLNSEVELLRKGREDFTNLKLDKIGGWKPDGRLETAYVIPKHKDLDRWRPIAPAPSDPGALAQRRVARALHCLFVRLPVTNPFCLNSVAELGRRMEAAARRL</sequence>
<keyword evidence="5" id="KW-1185">Reference proteome</keyword>
<feature type="domain" description="CCHC-type" evidence="3">
    <location>
        <begin position="52"/>
        <end position="65"/>
    </location>
</feature>
<feature type="compositionally biased region" description="Gly residues" evidence="2">
    <location>
        <begin position="36"/>
        <end position="46"/>
    </location>
</feature>
<dbReference type="SUPFAM" id="SSF57756">
    <property type="entry name" value="Retrovirus zinc finger-like domains"/>
    <property type="match status" value="1"/>
</dbReference>
<evidence type="ECO:0000313" key="4">
    <source>
        <dbReference type="EMBL" id="GBG79091.1"/>
    </source>
</evidence>
<keyword evidence="1" id="KW-0479">Metal-binding</keyword>
<name>A0A388L9V6_CHABU</name>
<feature type="compositionally biased region" description="Basic and acidic residues" evidence="2">
    <location>
        <begin position="151"/>
        <end position="162"/>
    </location>
</feature>
<feature type="region of interest" description="Disordered" evidence="2">
    <location>
        <begin position="354"/>
        <end position="373"/>
    </location>
</feature>
<evidence type="ECO:0000313" key="5">
    <source>
        <dbReference type="Proteomes" id="UP000265515"/>
    </source>
</evidence>
<dbReference type="SMART" id="SM00343">
    <property type="entry name" value="ZnF_C2HC"/>
    <property type="match status" value="1"/>
</dbReference>
<organism evidence="4 5">
    <name type="scientific">Chara braunii</name>
    <name type="common">Braun's stonewort</name>
    <dbReference type="NCBI Taxonomy" id="69332"/>
    <lineage>
        <taxon>Eukaryota</taxon>
        <taxon>Viridiplantae</taxon>
        <taxon>Streptophyta</taxon>
        <taxon>Charophyceae</taxon>
        <taxon>Charales</taxon>
        <taxon>Characeae</taxon>
        <taxon>Chara</taxon>
    </lineage>
</organism>
<gene>
    <name evidence="4" type="ORF">CBR_g28807</name>
</gene>
<feature type="compositionally biased region" description="Low complexity" evidence="2">
    <location>
        <begin position="23"/>
        <end position="35"/>
    </location>
</feature>
<dbReference type="Gramene" id="GBG79091">
    <property type="protein sequence ID" value="GBG79091"/>
    <property type="gene ID" value="CBR_g28807"/>
</dbReference>
<feature type="compositionally biased region" description="Gly residues" evidence="2">
    <location>
        <begin position="9"/>
        <end position="22"/>
    </location>
</feature>
<feature type="region of interest" description="Disordered" evidence="2">
    <location>
        <begin position="142"/>
        <end position="291"/>
    </location>
</feature>
<feature type="compositionally biased region" description="Basic residues" evidence="2">
    <location>
        <begin position="163"/>
        <end position="181"/>
    </location>
</feature>
<keyword evidence="1" id="KW-0863">Zinc-finger</keyword>
<feature type="region of interest" description="Disordered" evidence="2">
    <location>
        <begin position="1"/>
        <end position="50"/>
    </location>
</feature>
<dbReference type="GO" id="GO:0003676">
    <property type="term" value="F:nucleic acid binding"/>
    <property type="evidence" value="ECO:0007669"/>
    <property type="project" value="InterPro"/>
</dbReference>
<accession>A0A388L9V6</accession>
<dbReference type="Gene3D" id="4.10.60.10">
    <property type="entry name" value="Zinc finger, CCHC-type"/>
    <property type="match status" value="1"/>
</dbReference>
<dbReference type="STRING" id="69332.A0A388L9V6"/>
<dbReference type="Proteomes" id="UP000265515">
    <property type="component" value="Unassembled WGS sequence"/>
</dbReference>
<evidence type="ECO:0000259" key="3">
    <source>
        <dbReference type="PROSITE" id="PS50158"/>
    </source>
</evidence>
<dbReference type="Pfam" id="PF00098">
    <property type="entry name" value="zf-CCHC"/>
    <property type="match status" value="1"/>
</dbReference>
<feature type="compositionally biased region" description="Basic and acidic residues" evidence="2">
    <location>
        <begin position="245"/>
        <end position="281"/>
    </location>
</feature>
<dbReference type="EMBL" id="BFEA01000311">
    <property type="protein sequence ID" value="GBG79091.1"/>
    <property type="molecule type" value="Genomic_DNA"/>
</dbReference>
<keyword evidence="1" id="KW-0862">Zinc</keyword>
<feature type="compositionally biased region" description="Basic residues" evidence="2">
    <location>
        <begin position="212"/>
        <end position="230"/>
    </location>
</feature>
<proteinExistence type="predicted"/>
<reference evidence="4 5" key="1">
    <citation type="journal article" date="2018" name="Cell">
        <title>The Chara Genome: Secondary Complexity and Implications for Plant Terrestrialization.</title>
        <authorList>
            <person name="Nishiyama T."/>
            <person name="Sakayama H."/>
            <person name="Vries J.D."/>
            <person name="Buschmann H."/>
            <person name="Saint-Marcoux D."/>
            <person name="Ullrich K.K."/>
            <person name="Haas F.B."/>
            <person name="Vanderstraeten L."/>
            <person name="Becker D."/>
            <person name="Lang D."/>
            <person name="Vosolsobe S."/>
            <person name="Rombauts S."/>
            <person name="Wilhelmsson P.K.I."/>
            <person name="Janitza P."/>
            <person name="Kern R."/>
            <person name="Heyl A."/>
            <person name="Rumpler F."/>
            <person name="Villalobos L.I.A.C."/>
            <person name="Clay J.M."/>
            <person name="Skokan R."/>
            <person name="Toyoda A."/>
            <person name="Suzuki Y."/>
            <person name="Kagoshima H."/>
            <person name="Schijlen E."/>
            <person name="Tajeshwar N."/>
            <person name="Catarino B."/>
            <person name="Hetherington A.J."/>
            <person name="Saltykova A."/>
            <person name="Bonnot C."/>
            <person name="Breuninger H."/>
            <person name="Symeonidi A."/>
            <person name="Radhakrishnan G.V."/>
            <person name="Van Nieuwerburgh F."/>
            <person name="Deforce D."/>
            <person name="Chang C."/>
            <person name="Karol K.G."/>
            <person name="Hedrich R."/>
            <person name="Ulvskov P."/>
            <person name="Glockner G."/>
            <person name="Delwiche C.F."/>
            <person name="Petrasek J."/>
            <person name="Van de Peer Y."/>
            <person name="Friml J."/>
            <person name="Beilby M."/>
            <person name="Dolan L."/>
            <person name="Kohara Y."/>
            <person name="Sugano S."/>
            <person name="Fujiyama A."/>
            <person name="Delaux P.-M."/>
            <person name="Quint M."/>
            <person name="TheiBen G."/>
            <person name="Hagemann M."/>
            <person name="Harholt J."/>
            <person name="Dunand C."/>
            <person name="Zachgo S."/>
            <person name="Langdale J."/>
            <person name="Maumus F."/>
            <person name="Straeten D.V.D."/>
            <person name="Gould S.B."/>
            <person name="Rensing S.A."/>
        </authorList>
    </citation>
    <scope>NUCLEOTIDE SEQUENCE [LARGE SCALE GENOMIC DNA]</scope>
    <source>
        <strain evidence="4 5">S276</strain>
    </source>
</reference>
<dbReference type="InterPro" id="IPR001878">
    <property type="entry name" value="Znf_CCHC"/>
</dbReference>
<feature type="compositionally biased region" description="Low complexity" evidence="2">
    <location>
        <begin position="193"/>
        <end position="206"/>
    </location>
</feature>
<evidence type="ECO:0000256" key="1">
    <source>
        <dbReference type="PROSITE-ProRule" id="PRU00047"/>
    </source>
</evidence>
<protein>
    <recommendedName>
        <fullName evidence="3">CCHC-type domain-containing protein</fullName>
    </recommendedName>
</protein>